<dbReference type="Gene3D" id="1.10.10.10">
    <property type="entry name" value="Winged helix-like DNA-binding domain superfamily/Winged helix DNA-binding domain"/>
    <property type="match status" value="1"/>
</dbReference>
<proteinExistence type="predicted"/>
<dbReference type="EMBL" id="CP014782">
    <property type="protein sequence ID" value="AQS39960.1"/>
    <property type="molecule type" value="Genomic_DNA"/>
</dbReference>
<gene>
    <name evidence="1" type="ORF">Sps_04879</name>
</gene>
<dbReference type="InterPro" id="IPR036388">
    <property type="entry name" value="WH-like_DNA-bd_sf"/>
</dbReference>
<evidence type="ECO:0000313" key="1">
    <source>
        <dbReference type="EMBL" id="AQS39960.1"/>
    </source>
</evidence>
<dbReference type="STRING" id="225848.Sps_04879"/>
<organism evidence="1 2">
    <name type="scientific">Shewanella psychrophila</name>
    <dbReference type="NCBI Taxonomy" id="225848"/>
    <lineage>
        <taxon>Bacteria</taxon>
        <taxon>Pseudomonadati</taxon>
        <taxon>Pseudomonadota</taxon>
        <taxon>Gammaproteobacteria</taxon>
        <taxon>Alteromonadales</taxon>
        <taxon>Shewanellaceae</taxon>
        <taxon>Shewanella</taxon>
    </lineage>
</organism>
<dbReference type="OrthoDB" id="5735527at2"/>
<keyword evidence="2" id="KW-1185">Reference proteome</keyword>
<accession>A0A1S6HWL9</accession>
<dbReference type="KEGG" id="spsw:Sps_04879"/>
<dbReference type="AlphaFoldDB" id="A0A1S6HWL9"/>
<protein>
    <submittedName>
        <fullName evidence="1">Uncharacterized protein</fullName>
    </submittedName>
</protein>
<reference evidence="1 2" key="1">
    <citation type="submission" date="2016-03" db="EMBL/GenBank/DDBJ databases">
        <title>Complete genome sequence of Shewanella psychrophila WP2, a deep sea bacterium isolated from west Pacific sediment.</title>
        <authorList>
            <person name="Xu G."/>
            <person name="Jian H."/>
        </authorList>
    </citation>
    <scope>NUCLEOTIDE SEQUENCE [LARGE SCALE GENOMIC DNA]</scope>
    <source>
        <strain evidence="1 2">WP2</strain>
    </source>
</reference>
<dbReference type="InterPro" id="IPR017162">
    <property type="entry name" value="UCP037266"/>
</dbReference>
<dbReference type="RefSeq" id="WP_077754813.1">
    <property type="nucleotide sequence ID" value="NZ_CP014782.1"/>
</dbReference>
<evidence type="ECO:0000313" key="2">
    <source>
        <dbReference type="Proteomes" id="UP000189545"/>
    </source>
</evidence>
<name>A0A1S6HWL9_9GAMM</name>
<dbReference type="Proteomes" id="UP000189545">
    <property type="component" value="Chromosome"/>
</dbReference>
<dbReference type="Pfam" id="PF09904">
    <property type="entry name" value="HTH_43"/>
    <property type="match status" value="1"/>
</dbReference>
<sequence length="114" mass="12826">MTYNKSKLAFNRKLLIATLIDSNIGSVPMLVDATGMNRRTVQEVINSLSDVDITCLRAGSTKSGYYYISDWGLLDKNKVRNKLRHTNDVLEFVLNEQIILNLIKGYSGQAQLDT</sequence>